<feature type="domain" description="DUF1330" evidence="1">
    <location>
        <begin position="2"/>
        <end position="94"/>
    </location>
</feature>
<proteinExistence type="predicted"/>
<dbReference type="SUPFAM" id="SSF54909">
    <property type="entry name" value="Dimeric alpha+beta barrel"/>
    <property type="match status" value="1"/>
</dbReference>
<evidence type="ECO:0000313" key="2">
    <source>
        <dbReference type="EMBL" id="KIU15364.1"/>
    </source>
</evidence>
<dbReference type="OrthoDB" id="9806380at2"/>
<dbReference type="PANTHER" id="PTHR41521">
    <property type="match status" value="1"/>
</dbReference>
<evidence type="ECO:0000259" key="1">
    <source>
        <dbReference type="Pfam" id="PF07045"/>
    </source>
</evidence>
<accession>A0A0D1JS02</accession>
<dbReference type="AlphaFoldDB" id="A0A0D1JS02"/>
<reference evidence="2 3" key="1">
    <citation type="submission" date="2015-01" db="EMBL/GenBank/DDBJ databases">
        <title>Genome sequence of Mycobacterium llatzerense and Mycobacterium immunogenum recovered from brain abscess.</title>
        <authorList>
            <person name="Greninger A.L."/>
            <person name="Langelier C."/>
            <person name="Cunningham G."/>
            <person name="Chiu C.Y."/>
            <person name="Miller S."/>
        </authorList>
    </citation>
    <scope>NUCLEOTIDE SEQUENCE [LARGE SCALE GENOMIC DNA]</scope>
    <source>
        <strain evidence="2 3">CLUC14</strain>
    </source>
</reference>
<gene>
    <name evidence="2" type="ORF">TL10_19175</name>
</gene>
<dbReference type="Gene3D" id="3.30.70.100">
    <property type="match status" value="1"/>
</dbReference>
<dbReference type="RefSeq" id="WP_043986861.1">
    <property type="nucleotide sequence ID" value="NZ_JXST01000028.1"/>
</dbReference>
<evidence type="ECO:0000313" key="3">
    <source>
        <dbReference type="Proteomes" id="UP000032221"/>
    </source>
</evidence>
<dbReference type="PANTHER" id="PTHR41521:SF4">
    <property type="entry name" value="BLR0684 PROTEIN"/>
    <property type="match status" value="1"/>
</dbReference>
<protein>
    <recommendedName>
        <fullName evidence="1">DUF1330 domain-containing protein</fullName>
    </recommendedName>
</protein>
<sequence length="104" mass="11617">MTVYAIAQLRFTDRSAYDRYQNRFLGVFAKYSGTVLAADEAPAVIEGDWDRQKVVLMSFPDEQLFHEWANSPEYQEISVDRRAGSDAVVLLVKGIGASPRSGLS</sequence>
<dbReference type="Pfam" id="PF07045">
    <property type="entry name" value="DUF1330"/>
    <property type="match status" value="1"/>
</dbReference>
<dbReference type="InterPro" id="IPR011008">
    <property type="entry name" value="Dimeric_a/b-barrel"/>
</dbReference>
<dbReference type="STRING" id="280871.TL10_19175"/>
<dbReference type="InterPro" id="IPR010753">
    <property type="entry name" value="DUF1330"/>
</dbReference>
<name>A0A0D1JS02_9MYCO</name>
<keyword evidence="3" id="KW-1185">Reference proteome</keyword>
<dbReference type="Proteomes" id="UP000032221">
    <property type="component" value="Unassembled WGS sequence"/>
</dbReference>
<dbReference type="EMBL" id="JXST01000028">
    <property type="protein sequence ID" value="KIU15364.1"/>
    <property type="molecule type" value="Genomic_DNA"/>
</dbReference>
<dbReference type="PATRIC" id="fig|280871.6.peg.3970"/>
<organism evidence="2 3">
    <name type="scientific">Mycolicibacterium llatzerense</name>
    <dbReference type="NCBI Taxonomy" id="280871"/>
    <lineage>
        <taxon>Bacteria</taxon>
        <taxon>Bacillati</taxon>
        <taxon>Actinomycetota</taxon>
        <taxon>Actinomycetes</taxon>
        <taxon>Mycobacteriales</taxon>
        <taxon>Mycobacteriaceae</taxon>
        <taxon>Mycolicibacterium</taxon>
    </lineage>
</organism>
<comment type="caution">
    <text evidence="2">The sequence shown here is derived from an EMBL/GenBank/DDBJ whole genome shotgun (WGS) entry which is preliminary data.</text>
</comment>